<protein>
    <submittedName>
        <fullName evidence="2">ABC transporter substrate-binding protein</fullName>
    </submittedName>
</protein>
<name>A0A975F511_9SPIR</name>
<dbReference type="RefSeq" id="WP_210119228.1">
    <property type="nucleotide sequence ID" value="NZ_CP054142.1"/>
</dbReference>
<dbReference type="SUPFAM" id="SSF53807">
    <property type="entry name" value="Helical backbone' metal receptor"/>
    <property type="match status" value="1"/>
</dbReference>
<dbReference type="Gene3D" id="1.20.58.2180">
    <property type="match status" value="1"/>
</dbReference>
<evidence type="ECO:0000259" key="1">
    <source>
        <dbReference type="PROSITE" id="PS50983"/>
    </source>
</evidence>
<dbReference type="PROSITE" id="PS50983">
    <property type="entry name" value="FE_B12_PBP"/>
    <property type="match status" value="1"/>
</dbReference>
<accession>A0A975F511</accession>
<dbReference type="PANTHER" id="PTHR30535:SF34">
    <property type="entry name" value="MOLYBDATE-BINDING PROTEIN MOLA"/>
    <property type="match status" value="1"/>
</dbReference>
<keyword evidence="3" id="KW-1185">Reference proteome</keyword>
<dbReference type="Gene3D" id="3.40.50.1980">
    <property type="entry name" value="Nitrogenase molybdenum iron protein domain"/>
    <property type="match status" value="2"/>
</dbReference>
<feature type="domain" description="Fe/B12 periplasmic-binding" evidence="1">
    <location>
        <begin position="50"/>
        <end position="329"/>
    </location>
</feature>
<dbReference type="GO" id="GO:0071281">
    <property type="term" value="P:cellular response to iron ion"/>
    <property type="evidence" value="ECO:0007669"/>
    <property type="project" value="TreeGrafter"/>
</dbReference>
<dbReference type="Pfam" id="PF01497">
    <property type="entry name" value="Peripla_BP_2"/>
    <property type="match status" value="1"/>
</dbReference>
<proteinExistence type="predicted"/>
<dbReference type="InterPro" id="IPR002491">
    <property type="entry name" value="ABC_transptr_periplasmic_BD"/>
</dbReference>
<dbReference type="PANTHER" id="PTHR30535">
    <property type="entry name" value="VITAMIN B12-BINDING PROTEIN"/>
    <property type="match status" value="1"/>
</dbReference>
<sequence length="365" mass="40938">MKKTIFRIFAVFLLVTALGCSKKGKTAQETTRTVVDHNGDTIVLPAKIERVVIASLIPLPSVYCLYRGGTQNLVGIPPASMSAAVNSQLVKIYPEIAKMDTSFVQSGGVNIEQLMSLKPDVILFSATNAKEREMFKTSGIPAVGFSFAQFDFDAIAIYESWIKLLGEIFGDTGRADKMLAYSHSVEKFVKERVEKIPEDKKPRCLVFYACDDKGMRVSGSKMFGQYWIETVGGINAASELKGTAAVNMEQIYDWNPDKVFLNNFCASLPEDLYNNAFKNQDWSSVKAVQTKQVYKYPLGMYRWCPPGPDIPLSLLWCAKQIQPEVFSDVDMDKEIKTYFKNMYGVELSDKDLSEIYNPPREAAIY</sequence>
<dbReference type="EMBL" id="CP054142">
    <property type="protein sequence ID" value="QTQ14576.1"/>
    <property type="molecule type" value="Genomic_DNA"/>
</dbReference>
<dbReference type="PROSITE" id="PS51257">
    <property type="entry name" value="PROKAR_LIPOPROTEIN"/>
    <property type="match status" value="1"/>
</dbReference>
<dbReference type="AlphaFoldDB" id="A0A975F511"/>
<evidence type="ECO:0000313" key="3">
    <source>
        <dbReference type="Proteomes" id="UP000671908"/>
    </source>
</evidence>
<dbReference type="KEGG" id="tpav:HRQ91_08965"/>
<dbReference type="Proteomes" id="UP000671908">
    <property type="component" value="Chromosome"/>
</dbReference>
<organism evidence="2 3">
    <name type="scientific">Treponema parvum</name>
    <dbReference type="NCBI Taxonomy" id="138851"/>
    <lineage>
        <taxon>Bacteria</taxon>
        <taxon>Pseudomonadati</taxon>
        <taxon>Spirochaetota</taxon>
        <taxon>Spirochaetia</taxon>
        <taxon>Spirochaetales</taxon>
        <taxon>Treponemataceae</taxon>
        <taxon>Treponema</taxon>
    </lineage>
</organism>
<gene>
    <name evidence="2" type="ORF">HRQ91_08965</name>
</gene>
<dbReference type="InterPro" id="IPR050902">
    <property type="entry name" value="ABC_Transporter_SBP"/>
</dbReference>
<reference evidence="2 3" key="1">
    <citation type="journal article" date="2021" name="Microbiol. Resour. Announc.">
        <title>Complete Genome Sequences of Three Human Oral Treponema parvum Isolates.</title>
        <authorList>
            <person name="Zeng H."/>
            <person name="Watt R.M."/>
        </authorList>
    </citation>
    <scope>NUCLEOTIDE SEQUENCE [LARGE SCALE GENOMIC DNA]</scope>
    <source>
        <strain evidence="2 3">ATCC 700770</strain>
    </source>
</reference>
<evidence type="ECO:0000313" key="2">
    <source>
        <dbReference type="EMBL" id="QTQ14576.1"/>
    </source>
</evidence>